<dbReference type="Pfam" id="PF07120">
    <property type="entry name" value="DUF1376"/>
    <property type="match status" value="1"/>
</dbReference>
<dbReference type="InterPro" id="IPR040480">
    <property type="entry name" value="DnaT_DNA_bind"/>
</dbReference>
<comment type="caution">
    <text evidence="3">The sequence shown here is derived from an EMBL/GenBank/DDBJ whole genome shotgun (WGS) entry which is preliminary data.</text>
</comment>
<evidence type="ECO:0000259" key="2">
    <source>
        <dbReference type="SMART" id="SM00974"/>
    </source>
</evidence>
<proteinExistence type="predicted"/>
<protein>
    <submittedName>
        <fullName evidence="3">DUF1376 domain-containing protein</fullName>
    </submittedName>
</protein>
<reference evidence="3" key="1">
    <citation type="submission" date="2018-09" db="EMBL/GenBank/DDBJ databases">
        <authorList>
            <consortium name="PulseNet: The National Subtyping Network for Foodborne Disease Surveillance"/>
            <person name="Tarr C.L."/>
            <person name="Trees E."/>
            <person name="Katz L.S."/>
            <person name="Carleton-Romer H.A."/>
            <person name="Stroika S."/>
            <person name="Kucerova Z."/>
            <person name="Roache K.F."/>
            <person name="Sabol A.L."/>
            <person name="Besser J."/>
            <person name="Gerner-Smidt P."/>
        </authorList>
    </citation>
    <scope>NUCLEOTIDE SEQUENCE</scope>
    <source>
        <strain evidence="3">PNUSAS051318</strain>
    </source>
</reference>
<feature type="domain" description="Bacteriophage T5 Orf172 DNA-binding" evidence="2">
    <location>
        <begin position="116"/>
        <end position="188"/>
    </location>
</feature>
<dbReference type="InterPro" id="IPR018306">
    <property type="entry name" value="Phage_T5_Orf172_DNA-bd"/>
</dbReference>
<dbReference type="Gene3D" id="1.10.8.1180">
    <property type="match status" value="1"/>
</dbReference>
<accession>A0A5U1RAK8</accession>
<organism evidence="3">
    <name type="scientific">Salmonella enterica</name>
    <name type="common">Salmonella choleraesuis</name>
    <dbReference type="NCBI Taxonomy" id="28901"/>
    <lineage>
        <taxon>Bacteria</taxon>
        <taxon>Pseudomonadati</taxon>
        <taxon>Pseudomonadota</taxon>
        <taxon>Gammaproteobacteria</taxon>
        <taxon>Enterobacterales</taxon>
        <taxon>Enterobacteriaceae</taxon>
        <taxon>Salmonella</taxon>
    </lineage>
</organism>
<feature type="region of interest" description="Disordered" evidence="1">
    <location>
        <begin position="330"/>
        <end position="409"/>
    </location>
</feature>
<name>A0A5U1RAK8_SALER</name>
<sequence>MAALPYMQLYIADYLADTMHLSAEEHGAYLLLMFNYWQTGKPIPKARLAKIARLTNERWADVEPSLREFFCDNGDEWVHLRIERDLKNIVTAPRGKKLPEGENLSGYRGYVYFVTSPEMDTVKIGYSKNPWARLGELRSSYGSSLGVVATIRTVAKSEKSIHALLSDYRVNGEWFVKNECIKSLITQIVEGKITTVEATNNYISNYEVVTTVVTTATTNTDKDLKELNPTHNARVRESVPTSVPSQTADPEYLDSLSEPIGKFPMTDGWRPSLDFRQRAAQWGVALPEPEYLPTELAAFRDYWAAEGKVFTQVQWEQKFARHVNHVRAKAKPVSRGENHAGIQPDSTASRAVQQIRAAREQWERENGNVSDGNGLATLGSHGGNLFEPVDAEERRGTFEAVGGPDWSDD</sequence>
<evidence type="ECO:0000256" key="1">
    <source>
        <dbReference type="SAM" id="MobiDB-lite"/>
    </source>
</evidence>
<dbReference type="Pfam" id="PF10544">
    <property type="entry name" value="T5orf172"/>
    <property type="match status" value="1"/>
</dbReference>
<evidence type="ECO:0000313" key="3">
    <source>
        <dbReference type="EMBL" id="EBO8104972.1"/>
    </source>
</evidence>
<dbReference type="EMBL" id="AAGJRW010000018">
    <property type="protein sequence ID" value="EBO8104972.1"/>
    <property type="molecule type" value="Genomic_DNA"/>
</dbReference>
<gene>
    <name evidence="3" type="ORF">D3S21_19260</name>
</gene>
<dbReference type="Pfam" id="PF17948">
    <property type="entry name" value="DnaT"/>
    <property type="match status" value="1"/>
</dbReference>
<dbReference type="AlphaFoldDB" id="A0A5U1RAK8"/>
<dbReference type="SMART" id="SM00974">
    <property type="entry name" value="T5orf172"/>
    <property type="match status" value="1"/>
</dbReference>
<feature type="compositionally biased region" description="Basic and acidic residues" evidence="1">
    <location>
        <begin position="357"/>
        <end position="366"/>
    </location>
</feature>
<dbReference type="InterPro" id="IPR010781">
    <property type="entry name" value="DUF1376"/>
</dbReference>